<dbReference type="RefSeq" id="WP_310457204.1">
    <property type="nucleotide sequence ID" value="NZ_JAVKPH010000009.1"/>
</dbReference>
<dbReference type="PROSITE" id="PS00330">
    <property type="entry name" value="HEMOLYSIN_CALCIUM"/>
    <property type="match status" value="3"/>
</dbReference>
<dbReference type="Gene3D" id="2.170.16.10">
    <property type="entry name" value="Hedgehog/Intein (Hint) domain"/>
    <property type="match status" value="1"/>
</dbReference>
<dbReference type="InterPro" id="IPR018511">
    <property type="entry name" value="Hemolysin-typ_Ca-bd_CS"/>
</dbReference>
<evidence type="ECO:0000256" key="2">
    <source>
        <dbReference type="ARBA" id="ARBA00022525"/>
    </source>
</evidence>
<comment type="caution">
    <text evidence="5">The sequence shown here is derived from an EMBL/GenBank/DDBJ whole genome shotgun (WGS) entry which is preliminary data.</text>
</comment>
<dbReference type="EMBL" id="JAVKPH010000009">
    <property type="protein sequence ID" value="MDR5652962.1"/>
    <property type="molecule type" value="Genomic_DNA"/>
</dbReference>
<evidence type="ECO:0000259" key="4">
    <source>
        <dbReference type="Pfam" id="PF13403"/>
    </source>
</evidence>
<proteinExistence type="predicted"/>
<accession>A0ABU1F7W5</accession>
<evidence type="ECO:0000313" key="5">
    <source>
        <dbReference type="EMBL" id="MDR5652962.1"/>
    </source>
</evidence>
<dbReference type="InterPro" id="IPR036844">
    <property type="entry name" value="Hint_dom_sf"/>
</dbReference>
<feature type="region of interest" description="Disordered" evidence="3">
    <location>
        <begin position="289"/>
        <end position="317"/>
    </location>
</feature>
<dbReference type="InterPro" id="IPR011049">
    <property type="entry name" value="Serralysin-like_metalloprot_C"/>
</dbReference>
<feature type="compositionally biased region" description="Basic and acidic residues" evidence="3">
    <location>
        <begin position="290"/>
        <end position="315"/>
    </location>
</feature>
<dbReference type="InterPro" id="IPR028992">
    <property type="entry name" value="Hedgehog/Intein_dom"/>
</dbReference>
<dbReference type="PANTHER" id="PTHR38340:SF1">
    <property type="entry name" value="S-LAYER PROTEIN"/>
    <property type="match status" value="1"/>
</dbReference>
<evidence type="ECO:0000313" key="6">
    <source>
        <dbReference type="Proteomes" id="UP001247754"/>
    </source>
</evidence>
<dbReference type="InterPro" id="IPR001343">
    <property type="entry name" value="Hemolysn_Ca-bd"/>
</dbReference>
<evidence type="ECO:0000256" key="3">
    <source>
        <dbReference type="SAM" id="MobiDB-lite"/>
    </source>
</evidence>
<dbReference type="PRINTS" id="PR00313">
    <property type="entry name" value="CABNDNGRPT"/>
</dbReference>
<dbReference type="Gene3D" id="2.150.10.10">
    <property type="entry name" value="Serralysin-like metalloprotease, C-terminal"/>
    <property type="match status" value="2"/>
</dbReference>
<dbReference type="SUPFAM" id="SSF51294">
    <property type="entry name" value="Hedgehog/intein (Hint) domain"/>
    <property type="match status" value="1"/>
</dbReference>
<gene>
    <name evidence="5" type="ORF">RGD00_10115</name>
</gene>
<reference evidence="5 6" key="1">
    <citation type="submission" date="2023-09" db="EMBL/GenBank/DDBJ databases">
        <title>Xinfangfangia sedmenti sp. nov., isolated the sedment.</title>
        <authorList>
            <person name="Xu L."/>
        </authorList>
    </citation>
    <scope>NUCLEOTIDE SEQUENCE [LARGE SCALE GENOMIC DNA]</scope>
    <source>
        <strain evidence="5 6">LG-4</strain>
    </source>
</reference>
<dbReference type="Pfam" id="PF13403">
    <property type="entry name" value="Hint_2"/>
    <property type="match status" value="1"/>
</dbReference>
<keyword evidence="6" id="KW-1185">Reference proteome</keyword>
<comment type="subcellular location">
    <subcellularLocation>
        <location evidence="1">Secreted</location>
    </subcellularLocation>
</comment>
<dbReference type="Pfam" id="PF00353">
    <property type="entry name" value="HemolysinCabind"/>
    <property type="match status" value="3"/>
</dbReference>
<dbReference type="InterPro" id="IPR050557">
    <property type="entry name" value="RTX_toxin/Mannuronan_C5-epim"/>
</dbReference>
<keyword evidence="2" id="KW-0964">Secreted</keyword>
<name>A0ABU1F7W5_9RHOB</name>
<dbReference type="PANTHER" id="PTHR38340">
    <property type="entry name" value="S-LAYER PROTEIN"/>
    <property type="match status" value="1"/>
</dbReference>
<dbReference type="SUPFAM" id="SSF51120">
    <property type="entry name" value="beta-Roll"/>
    <property type="match status" value="2"/>
</dbReference>
<evidence type="ECO:0000256" key="1">
    <source>
        <dbReference type="ARBA" id="ARBA00004613"/>
    </source>
</evidence>
<sequence>MAVLGLYDFNDTDTTARDSALDNGAQNGVYLNGATASNGDLLLDGIDDYVRIDPSDDFQLSRGQIDIKFSQAAHVGTGPNTVLSRDVAGDVPGGFRIEVLADGSVRALHETGSGTETFSTAAGFFATGDLVRVRYSWDQNGAGGYYTVVNMTTGTDYIARVPDTLSMDQGDLNAPWIIGAGSGNQQPGDTGGIDQHFQGMVRYFQVSDELNPGSGSDGIVWGTDGGDLIDTAYTGDNDGDMIDAGDAILPGFDPDGDYVRAGAGDDTVLAGEGHDLVFGGDGNDLIHGGEGGDRLSGDRGDDTIHGDGGNDHIEGDSGDDVLYGGDGHDRIYGGVGNDTIYGGAGLDRLYGGDDRDTFFAGAGDVVRGGSGGDDYDTLDLRGQGTFRIVDRTTDSDGNGWDGRVEFLDGDGRVTGELTFSNIENIVPCFTPGTLIATPKGERPVEDLRPGDKIITRDNGIQEIRWTGRKDMDWKALAANPHLKPVLIRQGSLGHGLPERDMLVSPNHRILVANDRTSLYFDEHEVLVAAKHLVGEGVNNIESMGTSYIHFMCDRHEVVLSNGAWTETFQPGDYTLKGMGNAQRNEIFELFPELKTEQGKNDYVAARKTLKRHEARLLVK</sequence>
<protein>
    <submittedName>
        <fullName evidence="5">Hint domain-containing protein</fullName>
    </submittedName>
</protein>
<dbReference type="Proteomes" id="UP001247754">
    <property type="component" value="Unassembled WGS sequence"/>
</dbReference>
<organism evidence="5 6">
    <name type="scientific">Ruixingdingia sedimenti</name>
    <dbReference type="NCBI Taxonomy" id="3073604"/>
    <lineage>
        <taxon>Bacteria</taxon>
        <taxon>Pseudomonadati</taxon>
        <taxon>Pseudomonadota</taxon>
        <taxon>Alphaproteobacteria</taxon>
        <taxon>Rhodobacterales</taxon>
        <taxon>Paracoccaceae</taxon>
        <taxon>Ruixingdingia</taxon>
    </lineage>
</organism>
<feature type="domain" description="Hedgehog/Intein (Hint)" evidence="4">
    <location>
        <begin position="427"/>
        <end position="572"/>
    </location>
</feature>